<accession>A0A9P7ZC27</accession>
<feature type="transmembrane region" description="Helical" evidence="2">
    <location>
        <begin position="12"/>
        <end position="28"/>
    </location>
</feature>
<sequence>MALPEGVNKRYASIAGIILVALWLWVAFDRPYSFSKHTTWSQYANVPTSTQEDTEKANNPESKPPTPDVFDEPEVDSDAIRNMCGGTQWNSSLVFRCDNSAGTVANVRNSILICVRHAIEVGANIILPRILNPDGDHEAGRSLLYWYTHPFDFMFDQDHFVNSLKRSCPDMSIYEKWEKVPFPPNNIRPPIITVHPEKIGQRDGENWHSAFKRLVSAMIRPDEDTFPIVIELARPAPIYDIFSDGAAFVGDFGSILQFRKDVRDLANKSLMKLSDIYNLSFDSEKPPQRFNFFGMHLLTEEEPLGCTEGWPCIDREYGLYAEETKGYLEQAQASNSSVIYVSSHRQDEISRLKADATPLGIQVYDKWSLLENVDDQNKLNGLTKDQKQLVDYLVLLKAAQFAGIGHSSFSWNVALKRHTMSEKSNFTIGSHIFQDSLSKLWGKIDSEKTLYHSMWP</sequence>
<keyword evidence="2" id="KW-1133">Transmembrane helix</keyword>
<dbReference type="Gene3D" id="3.40.50.11350">
    <property type="match status" value="1"/>
</dbReference>
<dbReference type="Proteomes" id="UP000887226">
    <property type="component" value="Unassembled WGS sequence"/>
</dbReference>
<feature type="region of interest" description="Disordered" evidence="1">
    <location>
        <begin position="47"/>
        <end position="73"/>
    </location>
</feature>
<protein>
    <recommendedName>
        <fullName evidence="5">O-fucosyltransferase family protein</fullName>
    </recommendedName>
</protein>
<proteinExistence type="predicted"/>
<evidence type="ECO:0000256" key="1">
    <source>
        <dbReference type="SAM" id="MobiDB-lite"/>
    </source>
</evidence>
<evidence type="ECO:0000256" key="2">
    <source>
        <dbReference type="SAM" id="Phobius"/>
    </source>
</evidence>
<reference evidence="3" key="1">
    <citation type="journal article" date="2021" name="IMA Fungus">
        <title>Genomic characterization of three marine fungi, including Emericellopsis atlantica sp. nov. with signatures of a generalist lifestyle and marine biomass degradation.</title>
        <authorList>
            <person name="Hagestad O.C."/>
            <person name="Hou L."/>
            <person name="Andersen J.H."/>
            <person name="Hansen E.H."/>
            <person name="Altermark B."/>
            <person name="Li C."/>
            <person name="Kuhnert E."/>
            <person name="Cox R.J."/>
            <person name="Crous P.W."/>
            <person name="Spatafora J.W."/>
            <person name="Lail K."/>
            <person name="Amirebrahimi M."/>
            <person name="Lipzen A."/>
            <person name="Pangilinan J."/>
            <person name="Andreopoulos W."/>
            <person name="Hayes R.D."/>
            <person name="Ng V."/>
            <person name="Grigoriev I.V."/>
            <person name="Jackson S.A."/>
            <person name="Sutton T.D.S."/>
            <person name="Dobson A.D.W."/>
            <person name="Rama T."/>
        </authorList>
    </citation>
    <scope>NUCLEOTIDE SEQUENCE</scope>
    <source>
        <strain evidence="3">TRa3180A</strain>
    </source>
</reference>
<evidence type="ECO:0000313" key="4">
    <source>
        <dbReference type="Proteomes" id="UP000887226"/>
    </source>
</evidence>
<dbReference type="GO" id="GO:0006004">
    <property type="term" value="P:fucose metabolic process"/>
    <property type="evidence" value="ECO:0007669"/>
    <property type="project" value="UniProtKB-KW"/>
</dbReference>
<evidence type="ECO:0008006" key="5">
    <source>
        <dbReference type="Google" id="ProtNLM"/>
    </source>
</evidence>
<dbReference type="OrthoDB" id="20368at2759"/>
<dbReference type="EMBL" id="MU253737">
    <property type="protein sequence ID" value="KAG9249334.1"/>
    <property type="molecule type" value="Genomic_DNA"/>
</dbReference>
<name>A0A9P7ZC27_9HELO</name>
<dbReference type="AlphaFoldDB" id="A0A9P7ZC27"/>
<organism evidence="3 4">
    <name type="scientific">Calycina marina</name>
    <dbReference type="NCBI Taxonomy" id="1763456"/>
    <lineage>
        <taxon>Eukaryota</taxon>
        <taxon>Fungi</taxon>
        <taxon>Dikarya</taxon>
        <taxon>Ascomycota</taxon>
        <taxon>Pezizomycotina</taxon>
        <taxon>Leotiomycetes</taxon>
        <taxon>Helotiales</taxon>
        <taxon>Pezizellaceae</taxon>
        <taxon>Calycina</taxon>
    </lineage>
</organism>
<dbReference type="GO" id="GO:0016740">
    <property type="term" value="F:transferase activity"/>
    <property type="evidence" value="ECO:0007669"/>
    <property type="project" value="UniProtKB-KW"/>
</dbReference>
<gene>
    <name evidence="3" type="ORF">BJ878DRAFT_2819</name>
</gene>
<keyword evidence="2" id="KW-0472">Membrane</keyword>
<comment type="caution">
    <text evidence="3">The sequence shown here is derived from an EMBL/GenBank/DDBJ whole genome shotgun (WGS) entry which is preliminary data.</text>
</comment>
<keyword evidence="2" id="KW-0812">Transmembrane</keyword>
<keyword evidence="4" id="KW-1185">Reference proteome</keyword>
<dbReference type="CDD" id="cd11296">
    <property type="entry name" value="O-FucT_like"/>
    <property type="match status" value="1"/>
</dbReference>
<evidence type="ECO:0000313" key="3">
    <source>
        <dbReference type="EMBL" id="KAG9249334.1"/>
    </source>
</evidence>